<dbReference type="HOGENOM" id="CLU_013148_1_0_1"/>
<sequence>MSDHNCCKEETHMGKNARHSVPELERPQSHPFQPFNSVKITSKFWQDRIKVTREVALPSIMDRMKETGRWDVLKLGWKEGMPNRPHHFWDSDVAKWTEAACYALAAAPGEKLCQRCRNKDDDLQRKNNDINSILFSGIQEAVDMISKAQWSDGYINSYFTVVEPGKRWTNVAWYHEMYCAGHLLEAAIAHNIYASSCETCSSNDVSLLGPLIKYIKHIASRFGPNSGDGQLPGYPGHQELELALMRLYDHLKDNNDLSRRLESAYELKVAEEALMLASFFIHERGKKRNGKYYYDYEAELRQNDPPAKPGPAYPTAPRWAYNQADAPISSLNSIEGHSVRAGYWLTGAAHLARRTKDADLAGHVERLWKNMVERKMHITAGLGAIGDWEGFGPDYYYPNESAYLETCASVALIFLAHQMLLNNPLEPKYGDALERALYNGALVGMSLDGKSFFYDNPLATVGKWRERTSWFEVSCCPPNLARLLLSLSKYIYTQSIINGRDTIHVNLLIESEASFILTDGTEISIKLHGSKEQEGSFRLVIGGPETAREVDVMLRIPEWAPVNEIQISAYGSHITQIAERIICIKSPSRSVQLQIPIKPRLIYPHPLDSSNHGCIAIARGPFIYCLE</sequence>
<reference evidence="3 4" key="1">
    <citation type="submission" date="2014-06" db="EMBL/GenBank/DDBJ databases">
        <title>Evolutionary Origins and Diversification of the Mycorrhizal Mutualists.</title>
        <authorList>
            <consortium name="DOE Joint Genome Institute"/>
            <consortium name="Mycorrhizal Genomics Consortium"/>
            <person name="Kohler A."/>
            <person name="Kuo A."/>
            <person name="Nagy L.G."/>
            <person name="Floudas D."/>
            <person name="Copeland A."/>
            <person name="Barry K.W."/>
            <person name="Cichocki N."/>
            <person name="Veneault-Fourrey C."/>
            <person name="LaButti K."/>
            <person name="Lindquist E.A."/>
            <person name="Lipzen A."/>
            <person name="Lundell T."/>
            <person name="Morin E."/>
            <person name="Murat C."/>
            <person name="Riley R."/>
            <person name="Ohm R."/>
            <person name="Sun H."/>
            <person name="Tunlid A."/>
            <person name="Henrissat B."/>
            <person name="Grigoriev I.V."/>
            <person name="Hibbett D.S."/>
            <person name="Martin F."/>
        </authorList>
    </citation>
    <scope>NUCLEOTIDE SEQUENCE [LARGE SCALE GENOMIC DNA]</scope>
    <source>
        <strain evidence="3 4">SS14</strain>
    </source>
</reference>
<dbReference type="InterPro" id="IPR012878">
    <property type="entry name" value="Beta-AFase-like_GH127_cat"/>
</dbReference>
<dbReference type="PANTHER" id="PTHR43465">
    <property type="entry name" value="DUF1680 DOMAIN PROTEIN (AFU_ORTHOLOGUE AFUA_1G08910)"/>
    <property type="match status" value="1"/>
</dbReference>
<proteinExistence type="predicted"/>
<feature type="compositionally biased region" description="Basic and acidic residues" evidence="1">
    <location>
        <begin position="1"/>
        <end position="13"/>
    </location>
</feature>
<dbReference type="SUPFAM" id="SSF48208">
    <property type="entry name" value="Six-hairpin glycosidases"/>
    <property type="match status" value="1"/>
</dbReference>
<dbReference type="Proteomes" id="UP000054279">
    <property type="component" value="Unassembled WGS sequence"/>
</dbReference>
<dbReference type="OrthoDB" id="654211at2759"/>
<feature type="region of interest" description="Disordered" evidence="1">
    <location>
        <begin position="1"/>
        <end position="32"/>
    </location>
</feature>
<name>A0A0C9VHY0_SPHS4</name>
<gene>
    <name evidence="3" type="ORF">M422DRAFT_778317</name>
</gene>
<dbReference type="GO" id="GO:0005975">
    <property type="term" value="P:carbohydrate metabolic process"/>
    <property type="evidence" value="ECO:0007669"/>
    <property type="project" value="InterPro"/>
</dbReference>
<feature type="domain" description="Non-reducing end beta-L-arabinofuranosidase-like GH127 catalytic" evidence="2">
    <location>
        <begin position="37"/>
        <end position="118"/>
    </location>
</feature>
<feature type="non-terminal residue" evidence="3">
    <location>
        <position position="627"/>
    </location>
</feature>
<dbReference type="Pfam" id="PF07944">
    <property type="entry name" value="Beta-AFase-like_GH127_cat"/>
    <property type="match status" value="2"/>
</dbReference>
<evidence type="ECO:0000256" key="1">
    <source>
        <dbReference type="SAM" id="MobiDB-lite"/>
    </source>
</evidence>
<keyword evidence="4" id="KW-1185">Reference proteome</keyword>
<dbReference type="PANTHER" id="PTHR43465:SF2">
    <property type="entry name" value="DUF1680 DOMAIN PROTEIN (AFU_ORTHOLOGUE AFUA_1G08910)"/>
    <property type="match status" value="1"/>
</dbReference>
<evidence type="ECO:0000259" key="2">
    <source>
        <dbReference type="Pfam" id="PF07944"/>
    </source>
</evidence>
<accession>A0A0C9VHY0</accession>
<dbReference type="EMBL" id="KN837105">
    <property type="protein sequence ID" value="KIJ46906.1"/>
    <property type="molecule type" value="Genomic_DNA"/>
</dbReference>
<dbReference type="InterPro" id="IPR049174">
    <property type="entry name" value="Beta-AFase-like"/>
</dbReference>
<evidence type="ECO:0000313" key="3">
    <source>
        <dbReference type="EMBL" id="KIJ46906.1"/>
    </source>
</evidence>
<protein>
    <submittedName>
        <fullName evidence="3">Unplaced genomic scaffold SPHSTscaffold_30, whole genome shotgun sequence</fullName>
    </submittedName>
</protein>
<feature type="domain" description="Non-reducing end beta-L-arabinofuranosidase-like GH127 catalytic" evidence="2">
    <location>
        <begin position="137"/>
        <end position="488"/>
    </location>
</feature>
<organism evidence="3 4">
    <name type="scientific">Sphaerobolus stellatus (strain SS14)</name>
    <dbReference type="NCBI Taxonomy" id="990650"/>
    <lineage>
        <taxon>Eukaryota</taxon>
        <taxon>Fungi</taxon>
        <taxon>Dikarya</taxon>
        <taxon>Basidiomycota</taxon>
        <taxon>Agaricomycotina</taxon>
        <taxon>Agaricomycetes</taxon>
        <taxon>Phallomycetidae</taxon>
        <taxon>Geastrales</taxon>
        <taxon>Sphaerobolaceae</taxon>
        <taxon>Sphaerobolus</taxon>
    </lineage>
</organism>
<dbReference type="InterPro" id="IPR008928">
    <property type="entry name" value="6-hairpin_glycosidase_sf"/>
</dbReference>
<dbReference type="AlphaFoldDB" id="A0A0C9VHY0"/>
<evidence type="ECO:0000313" key="4">
    <source>
        <dbReference type="Proteomes" id="UP000054279"/>
    </source>
</evidence>